<evidence type="ECO:0000313" key="9">
    <source>
        <dbReference type="EMBL" id="MCS2610224.1"/>
    </source>
</evidence>
<evidence type="ECO:0000256" key="3">
    <source>
        <dbReference type="ARBA" id="ARBA00014754"/>
    </source>
</evidence>
<dbReference type="Pfam" id="PF17656">
    <property type="entry name" value="ChapFlgA_N"/>
    <property type="match status" value="1"/>
</dbReference>
<evidence type="ECO:0000259" key="8">
    <source>
        <dbReference type="SMART" id="SM00858"/>
    </source>
</evidence>
<dbReference type="RefSeq" id="WP_259036732.1">
    <property type="nucleotide sequence ID" value="NZ_JAJISC010000006.1"/>
</dbReference>
<dbReference type="InterPro" id="IPR041231">
    <property type="entry name" value="FlgA_N"/>
</dbReference>
<feature type="domain" description="SAF" evidence="8">
    <location>
        <begin position="107"/>
        <end position="169"/>
    </location>
</feature>
<dbReference type="NCBIfam" id="TIGR03170">
    <property type="entry name" value="flgA_cterm"/>
    <property type="match status" value="1"/>
</dbReference>
<dbReference type="SMART" id="SM00858">
    <property type="entry name" value="SAF"/>
    <property type="match status" value="1"/>
</dbReference>
<dbReference type="Proteomes" id="UP001165542">
    <property type="component" value="Unassembled WGS sequence"/>
</dbReference>
<protein>
    <recommendedName>
        <fullName evidence="3 7">Flagella basal body P-ring formation protein FlgA</fullName>
    </recommendedName>
</protein>
<keyword evidence="9" id="KW-0969">Cilium</keyword>
<dbReference type="PANTHER" id="PTHR36307:SF1">
    <property type="entry name" value="FLAGELLA BASAL BODY P-RING FORMATION PROTEIN FLGA"/>
    <property type="match status" value="1"/>
</dbReference>
<dbReference type="CDD" id="cd11614">
    <property type="entry name" value="SAF_CpaB_FlgA_like"/>
    <property type="match status" value="1"/>
</dbReference>
<keyword evidence="5 7" id="KW-0574">Periplasm</keyword>
<keyword evidence="7" id="KW-1005">Bacterial flagellum biogenesis</keyword>
<keyword evidence="4" id="KW-0732">Signal</keyword>
<dbReference type="InterPro" id="IPR039246">
    <property type="entry name" value="Flagellar_FlgA"/>
</dbReference>
<dbReference type="EMBL" id="JAJISC010000006">
    <property type="protein sequence ID" value="MCS2610224.1"/>
    <property type="molecule type" value="Genomic_DNA"/>
</dbReference>
<proteinExistence type="inferred from homology"/>
<dbReference type="Pfam" id="PF13144">
    <property type="entry name" value="ChapFlgA"/>
    <property type="match status" value="1"/>
</dbReference>
<keyword evidence="9" id="KW-0282">Flagellum</keyword>
<reference evidence="9" key="1">
    <citation type="submission" date="2021-11" db="EMBL/GenBank/DDBJ databases">
        <title>Halomonas sp., isolated from a coastal aquaculture zone in Dongshan Bay.</title>
        <authorList>
            <person name="Lin W."/>
        </authorList>
    </citation>
    <scope>NUCLEOTIDE SEQUENCE</scope>
    <source>
        <strain evidence="9">Yzlin-01</strain>
    </source>
</reference>
<organism evidence="9 10">
    <name type="scientific">Halomonas dongshanensis</name>
    <dbReference type="NCBI Taxonomy" id="2890835"/>
    <lineage>
        <taxon>Bacteria</taxon>
        <taxon>Pseudomonadati</taxon>
        <taxon>Pseudomonadota</taxon>
        <taxon>Gammaproteobacteria</taxon>
        <taxon>Oceanospirillales</taxon>
        <taxon>Halomonadaceae</taxon>
        <taxon>Halomonas</taxon>
    </lineage>
</organism>
<evidence type="ECO:0000256" key="5">
    <source>
        <dbReference type="ARBA" id="ARBA00022764"/>
    </source>
</evidence>
<dbReference type="Gene3D" id="3.90.1210.10">
    <property type="entry name" value="Antifreeze-like/N-acetylneuraminic acid synthase C-terminal domain"/>
    <property type="match status" value="1"/>
</dbReference>
<dbReference type="PANTHER" id="PTHR36307">
    <property type="entry name" value="FLAGELLA BASAL BODY P-RING FORMATION PROTEIN FLGA"/>
    <property type="match status" value="1"/>
</dbReference>
<gene>
    <name evidence="9" type="primary">flgA</name>
    <name evidence="9" type="ORF">LLY24_12950</name>
</gene>
<evidence type="ECO:0000256" key="1">
    <source>
        <dbReference type="ARBA" id="ARBA00004418"/>
    </source>
</evidence>
<evidence type="ECO:0000256" key="7">
    <source>
        <dbReference type="RuleBase" id="RU362063"/>
    </source>
</evidence>
<comment type="similarity">
    <text evidence="2 7">Belongs to the FlgA family.</text>
</comment>
<comment type="function">
    <text evidence="6 7">Involved in the assembly process of the P-ring formation. It may associate with FlgF on the rod constituting a structure essential for the P-ring assembly or may act as a modulator protein for the P-ring assembly.</text>
</comment>
<keyword evidence="10" id="KW-1185">Reference proteome</keyword>
<keyword evidence="9" id="KW-0966">Cell projection</keyword>
<dbReference type="InterPro" id="IPR017585">
    <property type="entry name" value="SAF_FlgA"/>
</dbReference>
<name>A0ABT2EFF9_9GAMM</name>
<dbReference type="InterPro" id="IPR013974">
    <property type="entry name" value="SAF"/>
</dbReference>
<dbReference type="Gene3D" id="2.30.30.760">
    <property type="match status" value="1"/>
</dbReference>
<evidence type="ECO:0000256" key="2">
    <source>
        <dbReference type="ARBA" id="ARBA00010474"/>
    </source>
</evidence>
<evidence type="ECO:0000256" key="6">
    <source>
        <dbReference type="ARBA" id="ARBA00025643"/>
    </source>
</evidence>
<accession>A0ABT2EFF9</accession>
<comment type="subcellular location">
    <subcellularLocation>
        <location evidence="1 7">Periplasm</location>
    </subcellularLocation>
</comment>
<sequence length="231" mass="25202">MPFLFASRRAQRCLLAFTCWGIAVPSIADDVLMSRVHQFLFDATQALGEEVAINVRPPSPHLPACIDPTPFFPNANQPPLGRVSVGVRCGADQRQIRYLQAHVEVVGRYVVASRDIERGTLITRDMLIEQQGNLSALSSQTLVHAEDVIGKVAQRSLRSGAPFLDYAVQSPALVARGQRVTVLAEGPAFRVSREGEALDSGALGEQVRVRFGQREIVTARVVESATLVVDF</sequence>
<evidence type="ECO:0000313" key="10">
    <source>
        <dbReference type="Proteomes" id="UP001165542"/>
    </source>
</evidence>
<evidence type="ECO:0000256" key="4">
    <source>
        <dbReference type="ARBA" id="ARBA00022729"/>
    </source>
</evidence>
<comment type="caution">
    <text evidence="9">The sequence shown here is derived from an EMBL/GenBank/DDBJ whole genome shotgun (WGS) entry which is preliminary data.</text>
</comment>